<dbReference type="AlphaFoldDB" id="A0AAN9SDT7"/>
<organism evidence="1 2">
    <name type="scientific">Psophocarpus tetragonolobus</name>
    <name type="common">Winged bean</name>
    <name type="synonym">Dolichos tetragonolobus</name>
    <dbReference type="NCBI Taxonomy" id="3891"/>
    <lineage>
        <taxon>Eukaryota</taxon>
        <taxon>Viridiplantae</taxon>
        <taxon>Streptophyta</taxon>
        <taxon>Embryophyta</taxon>
        <taxon>Tracheophyta</taxon>
        <taxon>Spermatophyta</taxon>
        <taxon>Magnoliopsida</taxon>
        <taxon>eudicotyledons</taxon>
        <taxon>Gunneridae</taxon>
        <taxon>Pentapetalae</taxon>
        <taxon>rosids</taxon>
        <taxon>fabids</taxon>
        <taxon>Fabales</taxon>
        <taxon>Fabaceae</taxon>
        <taxon>Papilionoideae</taxon>
        <taxon>50 kb inversion clade</taxon>
        <taxon>NPAAA clade</taxon>
        <taxon>indigoferoid/millettioid clade</taxon>
        <taxon>Phaseoleae</taxon>
        <taxon>Psophocarpus</taxon>
    </lineage>
</organism>
<sequence length="115" mass="12674">MARSCQISKHARLCAHARHEREPNLVRRISHASLARTLAGRTSLLLRLQTLSGAALPSPYLDPAGFLPFSVDLAGPPLRWPGIAVPDGVLKIPARRRWICRKISCGIPEYMACLI</sequence>
<keyword evidence="2" id="KW-1185">Reference proteome</keyword>
<evidence type="ECO:0000313" key="1">
    <source>
        <dbReference type="EMBL" id="KAK7394773.1"/>
    </source>
</evidence>
<protein>
    <submittedName>
        <fullName evidence="1">Uncharacterized protein</fullName>
    </submittedName>
</protein>
<comment type="caution">
    <text evidence="1">The sequence shown here is derived from an EMBL/GenBank/DDBJ whole genome shotgun (WGS) entry which is preliminary data.</text>
</comment>
<evidence type="ECO:0000313" key="2">
    <source>
        <dbReference type="Proteomes" id="UP001386955"/>
    </source>
</evidence>
<dbReference type="Proteomes" id="UP001386955">
    <property type="component" value="Unassembled WGS sequence"/>
</dbReference>
<name>A0AAN9SDT7_PSOTE</name>
<reference evidence="1 2" key="1">
    <citation type="submission" date="2024-01" db="EMBL/GenBank/DDBJ databases">
        <title>The genomes of 5 underutilized Papilionoideae crops provide insights into root nodulation and disease resistanc.</title>
        <authorList>
            <person name="Jiang F."/>
        </authorList>
    </citation>
    <scope>NUCLEOTIDE SEQUENCE [LARGE SCALE GENOMIC DNA]</scope>
    <source>
        <strain evidence="1">DUOXIRENSHENG_FW03</strain>
        <tissue evidence="1">Leaves</tissue>
    </source>
</reference>
<accession>A0AAN9SDT7</accession>
<gene>
    <name evidence="1" type="ORF">VNO78_15312</name>
</gene>
<dbReference type="EMBL" id="JAYMYS010000004">
    <property type="protein sequence ID" value="KAK7394773.1"/>
    <property type="molecule type" value="Genomic_DNA"/>
</dbReference>
<proteinExistence type="predicted"/>